<name>A0A8S3G9D0_9BILA</name>
<gene>
    <name evidence="1" type="ORF">BYL167_LOCUS73190</name>
</gene>
<organism evidence="1 2">
    <name type="scientific">Rotaria magnacalcarata</name>
    <dbReference type="NCBI Taxonomy" id="392030"/>
    <lineage>
        <taxon>Eukaryota</taxon>
        <taxon>Metazoa</taxon>
        <taxon>Spiralia</taxon>
        <taxon>Gnathifera</taxon>
        <taxon>Rotifera</taxon>
        <taxon>Eurotatoria</taxon>
        <taxon>Bdelloidea</taxon>
        <taxon>Philodinida</taxon>
        <taxon>Philodinidae</taxon>
        <taxon>Rotaria</taxon>
    </lineage>
</organism>
<proteinExistence type="predicted"/>
<evidence type="ECO:0000313" key="1">
    <source>
        <dbReference type="EMBL" id="CAF5154994.1"/>
    </source>
</evidence>
<dbReference type="EMBL" id="CAJOBH010260714">
    <property type="protein sequence ID" value="CAF5154994.1"/>
    <property type="molecule type" value="Genomic_DNA"/>
</dbReference>
<sequence length="186" mass="20976">KCGRDLIVLSSILDVLNSPSMLKTIPTSLKKSEGDFMTLLNVMNEILLIKKSVPAQQFKLSKICQAKNLIAIAHILKQALRRYTNLEKLFNLSSKYREKAQISSNDWVSIAKSLLNGYRENVFVSMRELQGKTHLFTRYSPPKQDVAVLDLQSTLSRPITSSPVSLVLARDAKLNRNGSIILFKEQ</sequence>
<dbReference type="AlphaFoldDB" id="A0A8S3G9D0"/>
<reference evidence="1" key="1">
    <citation type="submission" date="2021-02" db="EMBL/GenBank/DDBJ databases">
        <authorList>
            <person name="Nowell W R."/>
        </authorList>
    </citation>
    <scope>NUCLEOTIDE SEQUENCE</scope>
</reference>
<dbReference type="Proteomes" id="UP000681967">
    <property type="component" value="Unassembled WGS sequence"/>
</dbReference>
<evidence type="ECO:0000313" key="2">
    <source>
        <dbReference type="Proteomes" id="UP000681967"/>
    </source>
</evidence>
<protein>
    <submittedName>
        <fullName evidence="1">Uncharacterized protein</fullName>
    </submittedName>
</protein>
<accession>A0A8S3G9D0</accession>
<feature type="non-terminal residue" evidence="1">
    <location>
        <position position="1"/>
    </location>
</feature>
<comment type="caution">
    <text evidence="1">The sequence shown here is derived from an EMBL/GenBank/DDBJ whole genome shotgun (WGS) entry which is preliminary data.</text>
</comment>